<name>A0A6G8Q2U2_9ACTN</name>
<reference evidence="6 7" key="1">
    <citation type="submission" date="2019-10" db="EMBL/GenBank/DDBJ databases">
        <title>Rubrobacter sp nov SCSIO 52915 isolated from a deep-sea sediment in the South China Sea.</title>
        <authorList>
            <person name="Chen R.W."/>
        </authorList>
    </citation>
    <scope>NUCLEOTIDE SEQUENCE [LARGE SCALE GENOMIC DNA]</scope>
    <source>
        <strain evidence="6 7">SCSIO 52915</strain>
    </source>
</reference>
<keyword evidence="1" id="KW-0805">Transcription regulation</keyword>
<evidence type="ECO:0000259" key="5">
    <source>
        <dbReference type="PROSITE" id="PS50110"/>
    </source>
</evidence>
<dbReference type="PANTHER" id="PTHR43214">
    <property type="entry name" value="TWO-COMPONENT RESPONSE REGULATOR"/>
    <property type="match status" value="1"/>
</dbReference>
<dbReference type="PANTHER" id="PTHR43214:SF41">
    <property type="entry name" value="NITRATE_NITRITE RESPONSE REGULATOR PROTEIN NARP"/>
    <property type="match status" value="1"/>
</dbReference>
<dbReference type="SMART" id="SM00448">
    <property type="entry name" value="REC"/>
    <property type="match status" value="1"/>
</dbReference>
<keyword evidence="2" id="KW-0238">DNA-binding</keyword>
<feature type="modified residue" description="4-aspartylphosphate" evidence="4">
    <location>
        <position position="62"/>
    </location>
</feature>
<dbReference type="RefSeq" id="WP_166398311.1">
    <property type="nucleotide sequence ID" value="NZ_CP045121.1"/>
</dbReference>
<dbReference type="InterPro" id="IPR011006">
    <property type="entry name" value="CheY-like_superfamily"/>
</dbReference>
<dbReference type="KEGG" id="rmar:GBA65_02990"/>
<evidence type="ECO:0000256" key="2">
    <source>
        <dbReference type="ARBA" id="ARBA00023125"/>
    </source>
</evidence>
<dbReference type="SUPFAM" id="SSF52172">
    <property type="entry name" value="CheY-like"/>
    <property type="match status" value="1"/>
</dbReference>
<protein>
    <submittedName>
        <fullName evidence="6">Response regulator</fullName>
    </submittedName>
</protein>
<dbReference type="EMBL" id="CP045121">
    <property type="protein sequence ID" value="QIN80637.1"/>
    <property type="molecule type" value="Genomic_DNA"/>
</dbReference>
<sequence length="129" mass="13592">MTGEKSADEPVRLLLVEDHAAFRQALAFVLSRQPCFEVVAQAGTLDGARAAIGRGIDVALVDLMLPDGNGADLIAELRETNPSVRVLVLSASLGEENLSRAREAGADGVLDKTVSPGEIAETVRRLRSG</sequence>
<organism evidence="6 7">
    <name type="scientific">Rubrobacter marinus</name>
    <dbReference type="NCBI Taxonomy" id="2653852"/>
    <lineage>
        <taxon>Bacteria</taxon>
        <taxon>Bacillati</taxon>
        <taxon>Actinomycetota</taxon>
        <taxon>Rubrobacteria</taxon>
        <taxon>Rubrobacterales</taxon>
        <taxon>Rubrobacteraceae</taxon>
        <taxon>Rubrobacter</taxon>
    </lineage>
</organism>
<dbReference type="InterPro" id="IPR001789">
    <property type="entry name" value="Sig_transdc_resp-reg_receiver"/>
</dbReference>
<dbReference type="AlphaFoldDB" id="A0A6G8Q2U2"/>
<evidence type="ECO:0000256" key="1">
    <source>
        <dbReference type="ARBA" id="ARBA00023015"/>
    </source>
</evidence>
<dbReference type="InterPro" id="IPR058245">
    <property type="entry name" value="NreC/VraR/RcsB-like_REC"/>
</dbReference>
<dbReference type="Gene3D" id="3.40.50.2300">
    <property type="match status" value="1"/>
</dbReference>
<evidence type="ECO:0000313" key="7">
    <source>
        <dbReference type="Proteomes" id="UP000502706"/>
    </source>
</evidence>
<dbReference type="Proteomes" id="UP000502706">
    <property type="component" value="Chromosome"/>
</dbReference>
<evidence type="ECO:0000313" key="6">
    <source>
        <dbReference type="EMBL" id="QIN80637.1"/>
    </source>
</evidence>
<dbReference type="GO" id="GO:0003677">
    <property type="term" value="F:DNA binding"/>
    <property type="evidence" value="ECO:0007669"/>
    <property type="project" value="UniProtKB-KW"/>
</dbReference>
<feature type="domain" description="Response regulatory" evidence="5">
    <location>
        <begin position="12"/>
        <end position="127"/>
    </location>
</feature>
<keyword evidence="7" id="KW-1185">Reference proteome</keyword>
<dbReference type="CDD" id="cd17535">
    <property type="entry name" value="REC_NarL-like"/>
    <property type="match status" value="1"/>
</dbReference>
<dbReference type="Pfam" id="PF00072">
    <property type="entry name" value="Response_reg"/>
    <property type="match status" value="1"/>
</dbReference>
<keyword evidence="3" id="KW-0804">Transcription</keyword>
<dbReference type="InterPro" id="IPR039420">
    <property type="entry name" value="WalR-like"/>
</dbReference>
<keyword evidence="4" id="KW-0597">Phosphoprotein</keyword>
<evidence type="ECO:0000256" key="4">
    <source>
        <dbReference type="PROSITE-ProRule" id="PRU00169"/>
    </source>
</evidence>
<proteinExistence type="predicted"/>
<accession>A0A6G8Q2U2</accession>
<dbReference type="GO" id="GO:0000160">
    <property type="term" value="P:phosphorelay signal transduction system"/>
    <property type="evidence" value="ECO:0007669"/>
    <property type="project" value="InterPro"/>
</dbReference>
<dbReference type="PROSITE" id="PS50110">
    <property type="entry name" value="RESPONSE_REGULATORY"/>
    <property type="match status" value="1"/>
</dbReference>
<gene>
    <name evidence="6" type="ORF">GBA65_02990</name>
</gene>
<evidence type="ECO:0000256" key="3">
    <source>
        <dbReference type="ARBA" id="ARBA00023163"/>
    </source>
</evidence>